<keyword evidence="2" id="KW-1185">Reference proteome</keyword>
<evidence type="ECO:0000313" key="2">
    <source>
        <dbReference type="Proteomes" id="UP000250321"/>
    </source>
</evidence>
<sequence>MAYPCPSQSQGFWKCCLNKGLPLLAVFPPKEMTDSFILSSARFRVNDLEGIDLSGLEQKLAELVSPYSSRCISE</sequence>
<protein>
    <submittedName>
        <fullName evidence="1">Uncharacterized protein</fullName>
    </submittedName>
</protein>
<accession>A0A314XKS1</accession>
<proteinExistence type="predicted"/>
<reference evidence="1 2" key="1">
    <citation type="submission" date="2018-02" db="EMBL/GenBank/DDBJ databases">
        <title>Draft genome of wild Prunus yedoensis var. nudiflora.</title>
        <authorList>
            <person name="Baek S."/>
            <person name="Kim J.-H."/>
            <person name="Choi K."/>
            <person name="Kim G.-B."/>
            <person name="Cho A."/>
            <person name="Jang H."/>
            <person name="Shin C.-H."/>
            <person name="Yu H.-J."/>
            <person name="Mun J.-H."/>
        </authorList>
    </citation>
    <scope>NUCLEOTIDE SEQUENCE [LARGE SCALE GENOMIC DNA]</scope>
    <source>
        <strain evidence="2">cv. Jeju island</strain>
        <tissue evidence="1">Leaf</tissue>
    </source>
</reference>
<gene>
    <name evidence="1" type="ORF">Pyn_13111</name>
</gene>
<evidence type="ECO:0000313" key="1">
    <source>
        <dbReference type="EMBL" id="PQP92799.1"/>
    </source>
</evidence>
<name>A0A314XKS1_PRUYE</name>
<dbReference type="Proteomes" id="UP000250321">
    <property type="component" value="Unassembled WGS sequence"/>
</dbReference>
<dbReference type="EMBL" id="PJQY01002527">
    <property type="protein sequence ID" value="PQP92799.1"/>
    <property type="molecule type" value="Genomic_DNA"/>
</dbReference>
<dbReference type="AlphaFoldDB" id="A0A314XKS1"/>
<comment type="caution">
    <text evidence="1">The sequence shown here is derived from an EMBL/GenBank/DDBJ whole genome shotgun (WGS) entry which is preliminary data.</text>
</comment>
<organism evidence="1 2">
    <name type="scientific">Prunus yedoensis var. nudiflora</name>
    <dbReference type="NCBI Taxonomy" id="2094558"/>
    <lineage>
        <taxon>Eukaryota</taxon>
        <taxon>Viridiplantae</taxon>
        <taxon>Streptophyta</taxon>
        <taxon>Embryophyta</taxon>
        <taxon>Tracheophyta</taxon>
        <taxon>Spermatophyta</taxon>
        <taxon>Magnoliopsida</taxon>
        <taxon>eudicotyledons</taxon>
        <taxon>Gunneridae</taxon>
        <taxon>Pentapetalae</taxon>
        <taxon>rosids</taxon>
        <taxon>fabids</taxon>
        <taxon>Rosales</taxon>
        <taxon>Rosaceae</taxon>
        <taxon>Amygdaloideae</taxon>
        <taxon>Amygdaleae</taxon>
        <taxon>Prunus</taxon>
    </lineage>
</organism>